<dbReference type="Pfam" id="PF00169">
    <property type="entry name" value="PH"/>
    <property type="match status" value="2"/>
</dbReference>
<evidence type="ECO:0008006" key="7">
    <source>
        <dbReference type="Google" id="ProtNLM"/>
    </source>
</evidence>
<proteinExistence type="predicted"/>
<protein>
    <recommendedName>
        <fullName evidence="7">PH domain-containing protein</fullName>
    </recommendedName>
</protein>
<dbReference type="InterPro" id="IPR011993">
    <property type="entry name" value="PH-like_dom_sf"/>
</dbReference>
<dbReference type="Gene3D" id="2.30.29.30">
    <property type="entry name" value="Pleckstrin-homology domain (PH domain)/Phosphotyrosine-binding domain (PTB)"/>
    <property type="match status" value="2"/>
</dbReference>
<evidence type="ECO:0000259" key="4">
    <source>
        <dbReference type="PROSITE" id="PS50003"/>
    </source>
</evidence>
<dbReference type="PROSITE" id="PS50003">
    <property type="entry name" value="PH_DOMAIN"/>
    <property type="match status" value="2"/>
</dbReference>
<dbReference type="EMBL" id="HBKN01032807">
    <property type="protein sequence ID" value="CAE2318145.1"/>
    <property type="molecule type" value="Transcribed_RNA"/>
</dbReference>
<organism evidence="6">
    <name type="scientific">Guillardia theta</name>
    <name type="common">Cryptophyte</name>
    <name type="synonym">Cryptomonas phi</name>
    <dbReference type="NCBI Taxonomy" id="55529"/>
    <lineage>
        <taxon>Eukaryota</taxon>
        <taxon>Cryptophyceae</taxon>
        <taxon>Pyrenomonadales</taxon>
        <taxon>Geminigeraceae</taxon>
        <taxon>Guillardia</taxon>
    </lineage>
</organism>
<accession>A0A7S4NZ05</accession>
<dbReference type="GO" id="GO:0008289">
    <property type="term" value="F:lipid binding"/>
    <property type="evidence" value="ECO:0007669"/>
    <property type="project" value="InterPro"/>
</dbReference>
<dbReference type="InterPro" id="IPR001849">
    <property type="entry name" value="PH_domain"/>
</dbReference>
<comment type="subcellular location">
    <subcellularLocation>
        <location evidence="1">Endoplasmic reticulum</location>
    </subcellularLocation>
</comment>
<evidence type="ECO:0000256" key="1">
    <source>
        <dbReference type="ARBA" id="ARBA00004240"/>
    </source>
</evidence>
<evidence type="ECO:0000259" key="5">
    <source>
        <dbReference type="PROSITE" id="PS50848"/>
    </source>
</evidence>
<reference evidence="6" key="1">
    <citation type="submission" date="2021-01" db="EMBL/GenBank/DDBJ databases">
        <authorList>
            <person name="Corre E."/>
            <person name="Pelletier E."/>
            <person name="Niang G."/>
            <person name="Scheremetjew M."/>
            <person name="Finn R."/>
            <person name="Kale V."/>
            <person name="Holt S."/>
            <person name="Cochrane G."/>
            <person name="Meng A."/>
            <person name="Brown T."/>
            <person name="Cohen L."/>
        </authorList>
    </citation>
    <scope>NUCLEOTIDE SEQUENCE</scope>
    <source>
        <strain evidence="6">CCMP 2712</strain>
    </source>
</reference>
<dbReference type="InterPro" id="IPR051707">
    <property type="entry name" value="PI-Interact_SigTrans_Reg"/>
</dbReference>
<gene>
    <name evidence="6" type="ORF">GTHE00462_LOCUS25529</name>
</gene>
<feature type="domain" description="PH" evidence="4">
    <location>
        <begin position="8"/>
        <end position="108"/>
    </location>
</feature>
<feature type="region of interest" description="Disordered" evidence="3">
    <location>
        <begin position="119"/>
        <end position="161"/>
    </location>
</feature>
<dbReference type="PANTHER" id="PTHR14336">
    <property type="entry name" value="TANDEM PH DOMAIN CONTAINING PROTEIN"/>
    <property type="match status" value="1"/>
</dbReference>
<evidence type="ECO:0000256" key="2">
    <source>
        <dbReference type="ARBA" id="ARBA00022824"/>
    </source>
</evidence>
<dbReference type="SUPFAM" id="SSF55961">
    <property type="entry name" value="Bet v1-like"/>
    <property type="match status" value="1"/>
</dbReference>
<dbReference type="InterPro" id="IPR023393">
    <property type="entry name" value="START-like_dom_sf"/>
</dbReference>
<dbReference type="Pfam" id="PF01852">
    <property type="entry name" value="START"/>
    <property type="match status" value="1"/>
</dbReference>
<dbReference type="SMART" id="SM00233">
    <property type="entry name" value="PH"/>
    <property type="match status" value="2"/>
</dbReference>
<keyword evidence="2" id="KW-0256">Endoplasmic reticulum</keyword>
<dbReference type="PROSITE" id="PS50848">
    <property type="entry name" value="START"/>
    <property type="match status" value="1"/>
</dbReference>
<feature type="domain" description="PH" evidence="4">
    <location>
        <begin position="446"/>
        <end position="550"/>
    </location>
</feature>
<evidence type="ECO:0000256" key="3">
    <source>
        <dbReference type="SAM" id="MobiDB-lite"/>
    </source>
</evidence>
<evidence type="ECO:0000313" key="6">
    <source>
        <dbReference type="EMBL" id="CAE2318145.1"/>
    </source>
</evidence>
<dbReference type="CDD" id="cd00177">
    <property type="entry name" value="START"/>
    <property type="match status" value="1"/>
</dbReference>
<dbReference type="SUPFAM" id="SSF50729">
    <property type="entry name" value="PH domain-like"/>
    <property type="match status" value="2"/>
</dbReference>
<name>A0A7S4NZ05_GUITH</name>
<dbReference type="AlphaFoldDB" id="A0A7S4NZ05"/>
<sequence>MQGARMGGMTCEGWLYKQRDEHVGFIKRWFVLAGHHLGYYMDPLDKDPRRATDISGCQVTRGEDQTGNGEVIYQFVVQHEEKGIYYVLGTDTEHERDRWMRSLKDCSLRLRFLARQRLGGGGGSRSPSVEPVDPDQSTSSRNSRRLLKEETDSVASSDHFNSEEDLQDVISNASASSLLDRKFADKWRVEENAMNEALTRLFKLAHAHERRESDEGGETEEGEEREVICRVPGAVAARSQLVVEAKGEQALSHLLYRLPSGQDFDPSFQAARLLYHDGHQTSVWHLRFTSPWPFAPRDFCLMMTWRHVLRDSSRALCVADETSGEGYALAITSVMHPLCPTVPGVVRGHLPAGGYTFFPVGDSSCLVTAAAAVWAPGLGHLMGIAPPFARPEALERLRESLSRASSRLENFPSLTSRSLRSLVDLPFDGSGRQLVVQAAGGRQEERPKMFGWLYKRRDHMNGTRKRWFELKGSMLRYYIHPHDNSPRGSLDLHSCLVSVKNISEGSAAEQSLGLFLIVIYLSSCSRPTVLGVSSRRIRDRWARMLIRAAQAR</sequence>
<feature type="domain" description="START" evidence="5">
    <location>
        <begin position="236"/>
        <end position="406"/>
    </location>
</feature>
<dbReference type="GO" id="GO:0005783">
    <property type="term" value="C:endoplasmic reticulum"/>
    <property type="evidence" value="ECO:0007669"/>
    <property type="project" value="UniProtKB-SubCell"/>
</dbReference>
<dbReference type="PANTHER" id="PTHR14336:SF15">
    <property type="entry name" value="DUAL ADAPTER FOR PHOSPHOTYROSINE AND 3-PHOSPHOTYROSINE AND 3-PHOSPHOINOSITIDE"/>
    <property type="match status" value="1"/>
</dbReference>
<dbReference type="InterPro" id="IPR002913">
    <property type="entry name" value="START_lipid-bd_dom"/>
</dbReference>
<dbReference type="Gene3D" id="3.30.530.20">
    <property type="match status" value="1"/>
</dbReference>